<evidence type="ECO:0000256" key="4">
    <source>
        <dbReference type="ARBA" id="ARBA00022475"/>
    </source>
</evidence>
<dbReference type="GO" id="GO:0055085">
    <property type="term" value="P:transmembrane transport"/>
    <property type="evidence" value="ECO:0007669"/>
    <property type="project" value="InterPro"/>
</dbReference>
<keyword evidence="8 9" id="KW-0472">Membrane</keyword>
<dbReference type="Pfam" id="PF00528">
    <property type="entry name" value="BPD_transp_1"/>
    <property type="match status" value="1"/>
</dbReference>
<comment type="caution">
    <text evidence="11">The sequence shown here is derived from an EMBL/GenBank/DDBJ whole genome shotgun (WGS) entry which is preliminary data.</text>
</comment>
<dbReference type="InterPro" id="IPR035906">
    <property type="entry name" value="MetI-like_sf"/>
</dbReference>
<dbReference type="EMBL" id="BARW01005176">
    <property type="protein sequence ID" value="GAI76278.1"/>
    <property type="molecule type" value="Genomic_DNA"/>
</dbReference>
<feature type="transmembrane region" description="Helical" evidence="9">
    <location>
        <begin position="50"/>
        <end position="69"/>
    </location>
</feature>
<keyword evidence="6 9" id="KW-0812">Transmembrane</keyword>
<feature type="domain" description="ABC transmembrane type-1" evidence="10">
    <location>
        <begin position="46"/>
        <end position="235"/>
    </location>
</feature>
<comment type="subcellular location">
    <subcellularLocation>
        <location evidence="1">Cell membrane</location>
        <topology evidence="1">Multi-pass membrane protein</topology>
    </subcellularLocation>
</comment>
<dbReference type="CDD" id="cd06261">
    <property type="entry name" value="TM_PBP2"/>
    <property type="match status" value="1"/>
</dbReference>
<dbReference type="AlphaFoldDB" id="X1R6U8"/>
<evidence type="ECO:0000256" key="1">
    <source>
        <dbReference type="ARBA" id="ARBA00004651"/>
    </source>
</evidence>
<feature type="transmembrane region" description="Helical" evidence="9">
    <location>
        <begin position="81"/>
        <end position="104"/>
    </location>
</feature>
<evidence type="ECO:0000256" key="6">
    <source>
        <dbReference type="ARBA" id="ARBA00022692"/>
    </source>
</evidence>
<keyword evidence="7 9" id="KW-1133">Transmembrane helix</keyword>
<evidence type="ECO:0000256" key="5">
    <source>
        <dbReference type="ARBA" id="ARBA00022597"/>
    </source>
</evidence>
<dbReference type="PANTHER" id="PTHR32243">
    <property type="entry name" value="MALTOSE TRANSPORT SYSTEM PERMEASE-RELATED"/>
    <property type="match status" value="1"/>
</dbReference>
<dbReference type="InterPro" id="IPR050901">
    <property type="entry name" value="BP-dep_ABC_trans_perm"/>
</dbReference>
<dbReference type="SUPFAM" id="SSF161098">
    <property type="entry name" value="MetI-like"/>
    <property type="match status" value="1"/>
</dbReference>
<feature type="non-terminal residue" evidence="11">
    <location>
        <position position="1"/>
    </location>
</feature>
<comment type="similarity">
    <text evidence="2">Belongs to the binding-protein-dependent transport system permease family. MalFG subfamily.</text>
</comment>
<evidence type="ECO:0000256" key="3">
    <source>
        <dbReference type="ARBA" id="ARBA00022448"/>
    </source>
</evidence>
<feature type="transmembrane region" description="Helical" evidence="9">
    <location>
        <begin position="216"/>
        <end position="235"/>
    </location>
</feature>
<evidence type="ECO:0000313" key="11">
    <source>
        <dbReference type="EMBL" id="GAI76278.1"/>
    </source>
</evidence>
<accession>X1R6U8</accession>
<feature type="transmembrane region" description="Helical" evidence="9">
    <location>
        <begin position="116"/>
        <end position="136"/>
    </location>
</feature>
<keyword evidence="4" id="KW-1003">Cell membrane</keyword>
<protein>
    <recommendedName>
        <fullName evidence="10">ABC transmembrane type-1 domain-containing protein</fullName>
    </recommendedName>
</protein>
<dbReference type="GO" id="GO:0005886">
    <property type="term" value="C:plasma membrane"/>
    <property type="evidence" value="ECO:0007669"/>
    <property type="project" value="UniProtKB-SubCell"/>
</dbReference>
<dbReference type="PROSITE" id="PS50928">
    <property type="entry name" value="ABC_TM1"/>
    <property type="match status" value="1"/>
</dbReference>
<gene>
    <name evidence="11" type="ORF">S12H4_11499</name>
</gene>
<sequence length="250" mass="28196">FPIIWVYLTSFKTPDDILTTPPKLVFSPTIYNYEYIVSVRPSLIEFRNSLIIAIASTALVMAVALPAAYSFARWNTGSGHLLFVTISTRMFPGVVAAIPFFFAFKELGLLDTHVGLMLLLFYFNMSFATFLLFGFFREVPEELEQAAMVDGYGRLDVFRKVVFPLIKPGVVITTIFCLVWAWNEFLYSLLFTRLAARTVSVGLSTFWGSVEIQWGPMAAMMALAILPTLIIAWFMQRYIIRGLTFGAVKG</sequence>
<dbReference type="Gene3D" id="1.10.3720.10">
    <property type="entry name" value="MetI-like"/>
    <property type="match status" value="1"/>
</dbReference>
<organism evidence="11">
    <name type="scientific">marine sediment metagenome</name>
    <dbReference type="NCBI Taxonomy" id="412755"/>
    <lineage>
        <taxon>unclassified sequences</taxon>
        <taxon>metagenomes</taxon>
        <taxon>ecological metagenomes</taxon>
    </lineage>
</organism>
<keyword evidence="3" id="KW-0813">Transport</keyword>
<proteinExistence type="inferred from homology"/>
<reference evidence="11" key="1">
    <citation type="journal article" date="2014" name="Front. Microbiol.">
        <title>High frequency of phylogenetically diverse reductive dehalogenase-homologous genes in deep subseafloor sedimentary metagenomes.</title>
        <authorList>
            <person name="Kawai M."/>
            <person name="Futagami T."/>
            <person name="Toyoda A."/>
            <person name="Takaki Y."/>
            <person name="Nishi S."/>
            <person name="Hori S."/>
            <person name="Arai W."/>
            <person name="Tsubouchi T."/>
            <person name="Morono Y."/>
            <person name="Uchiyama I."/>
            <person name="Ito T."/>
            <person name="Fujiyama A."/>
            <person name="Inagaki F."/>
            <person name="Takami H."/>
        </authorList>
    </citation>
    <scope>NUCLEOTIDE SEQUENCE</scope>
    <source>
        <strain evidence="11">Expedition CK06-06</strain>
    </source>
</reference>
<evidence type="ECO:0000259" key="10">
    <source>
        <dbReference type="PROSITE" id="PS50928"/>
    </source>
</evidence>
<name>X1R6U8_9ZZZZ</name>
<evidence type="ECO:0000256" key="2">
    <source>
        <dbReference type="ARBA" id="ARBA00009047"/>
    </source>
</evidence>
<feature type="transmembrane region" description="Helical" evidence="9">
    <location>
        <begin position="161"/>
        <end position="182"/>
    </location>
</feature>
<evidence type="ECO:0000256" key="8">
    <source>
        <dbReference type="ARBA" id="ARBA00023136"/>
    </source>
</evidence>
<keyword evidence="5" id="KW-0762">Sugar transport</keyword>
<dbReference type="InterPro" id="IPR000515">
    <property type="entry name" value="MetI-like"/>
</dbReference>
<evidence type="ECO:0000256" key="7">
    <source>
        <dbReference type="ARBA" id="ARBA00022989"/>
    </source>
</evidence>
<evidence type="ECO:0000256" key="9">
    <source>
        <dbReference type="SAM" id="Phobius"/>
    </source>
</evidence>
<dbReference type="PANTHER" id="PTHR32243:SF50">
    <property type="entry name" value="MALTOSE_MALTODEXTRIN TRANSPORT SYSTEM PERMEASE PROTEIN MALG"/>
    <property type="match status" value="1"/>
</dbReference>